<dbReference type="SUPFAM" id="SSF55811">
    <property type="entry name" value="Nudix"/>
    <property type="match status" value="1"/>
</dbReference>
<evidence type="ECO:0000259" key="7">
    <source>
        <dbReference type="PROSITE" id="PS51462"/>
    </source>
</evidence>
<accession>A0A0M9VHS9</accession>
<dbReference type="AlphaFoldDB" id="A0A0M9VHS9"/>
<evidence type="ECO:0000256" key="1">
    <source>
        <dbReference type="ARBA" id="ARBA00001936"/>
    </source>
</evidence>
<sequence length="211" mass="23730">MLFNDFLLLIPQIMSVQLPAINAHLKMAPVERAKTLNKDYYSNNNPRNSSVLILCYPKNQQSCFILIQRNTYTGIHSAQVSFPGGKQEANETLEQTALREAYEEVGILPGGVNMIMSLSSIYIPPSNFLVYPFLGVINESPEFIPSPDEVERIIEVPLEKLLDDNSIINTTVMVSYRDNIMVPAFTFNNNIVWGATAMILAEFKEIIKTVL</sequence>
<evidence type="ECO:0000313" key="8">
    <source>
        <dbReference type="EMBL" id="KOS05910.1"/>
    </source>
</evidence>
<feature type="domain" description="Nudix hydrolase" evidence="7">
    <location>
        <begin position="46"/>
        <end position="181"/>
    </location>
</feature>
<dbReference type="GO" id="GO:0046872">
    <property type="term" value="F:metal ion binding"/>
    <property type="evidence" value="ECO:0007669"/>
    <property type="project" value="UniProtKB-KW"/>
</dbReference>
<keyword evidence="5" id="KW-0460">Magnesium</keyword>
<comment type="cofactor">
    <cofactor evidence="1">
        <name>Mn(2+)</name>
        <dbReference type="ChEBI" id="CHEBI:29035"/>
    </cofactor>
</comment>
<evidence type="ECO:0000256" key="2">
    <source>
        <dbReference type="ARBA" id="ARBA00001946"/>
    </source>
</evidence>
<dbReference type="RefSeq" id="WP_054407260.1">
    <property type="nucleotide sequence ID" value="NZ_FOYA01000008.1"/>
</dbReference>
<gene>
    <name evidence="8" type="ORF">AM493_07575</name>
</gene>
<dbReference type="InterPro" id="IPR015797">
    <property type="entry name" value="NUDIX_hydrolase-like_dom_sf"/>
</dbReference>
<dbReference type="PROSITE" id="PS51462">
    <property type="entry name" value="NUDIX"/>
    <property type="match status" value="1"/>
</dbReference>
<keyword evidence="9" id="KW-1185">Reference proteome</keyword>
<dbReference type="PANTHER" id="PTHR12992">
    <property type="entry name" value="NUDIX HYDROLASE"/>
    <property type="match status" value="1"/>
</dbReference>
<dbReference type="PROSITE" id="PS00893">
    <property type="entry name" value="NUDIX_BOX"/>
    <property type="match status" value="1"/>
</dbReference>
<protein>
    <submittedName>
        <fullName evidence="8">NUDIX hydrolase</fullName>
    </submittedName>
</protein>
<evidence type="ECO:0000256" key="6">
    <source>
        <dbReference type="ARBA" id="ARBA00023211"/>
    </source>
</evidence>
<dbReference type="InterPro" id="IPR020084">
    <property type="entry name" value="NUDIX_hydrolase_CS"/>
</dbReference>
<dbReference type="Proteomes" id="UP000037755">
    <property type="component" value="Unassembled WGS sequence"/>
</dbReference>
<dbReference type="InterPro" id="IPR045121">
    <property type="entry name" value="CoAse"/>
</dbReference>
<dbReference type="CDD" id="cd03426">
    <property type="entry name" value="NUDIX_CoAse_Nudt7"/>
    <property type="match status" value="1"/>
</dbReference>
<keyword evidence="4 8" id="KW-0378">Hydrolase</keyword>
<organism evidence="8 9">
    <name type="scientific">Flavobacterium akiainvivens</name>
    <dbReference type="NCBI Taxonomy" id="1202724"/>
    <lineage>
        <taxon>Bacteria</taxon>
        <taxon>Pseudomonadati</taxon>
        <taxon>Bacteroidota</taxon>
        <taxon>Flavobacteriia</taxon>
        <taxon>Flavobacteriales</taxon>
        <taxon>Flavobacteriaceae</taxon>
        <taxon>Flavobacterium</taxon>
    </lineage>
</organism>
<dbReference type="EMBL" id="LIYD01000005">
    <property type="protein sequence ID" value="KOS05910.1"/>
    <property type="molecule type" value="Genomic_DNA"/>
</dbReference>
<evidence type="ECO:0000256" key="5">
    <source>
        <dbReference type="ARBA" id="ARBA00022842"/>
    </source>
</evidence>
<evidence type="ECO:0000256" key="4">
    <source>
        <dbReference type="ARBA" id="ARBA00022801"/>
    </source>
</evidence>
<dbReference type="GO" id="GO:0010945">
    <property type="term" value="F:coenzyme A diphosphatase activity"/>
    <property type="evidence" value="ECO:0007669"/>
    <property type="project" value="InterPro"/>
</dbReference>
<evidence type="ECO:0000256" key="3">
    <source>
        <dbReference type="ARBA" id="ARBA00022723"/>
    </source>
</evidence>
<dbReference type="STRING" id="1202724.AM493_07575"/>
<comment type="caution">
    <text evidence="8">The sequence shown here is derived from an EMBL/GenBank/DDBJ whole genome shotgun (WGS) entry which is preliminary data.</text>
</comment>
<proteinExistence type="predicted"/>
<dbReference type="PANTHER" id="PTHR12992:SF11">
    <property type="entry name" value="MITOCHONDRIAL COENZYME A DIPHOSPHATASE NUDT8"/>
    <property type="match status" value="1"/>
</dbReference>
<reference evidence="8 9" key="1">
    <citation type="submission" date="2015-08" db="EMBL/GenBank/DDBJ databases">
        <title>Whole genome sequence of Flavobacterium akiainvivens IK-1T, from decaying Wikstroemia oahuensis, an endemic Hawaiian shrub.</title>
        <authorList>
            <person name="Wan X."/>
            <person name="Hou S."/>
            <person name="Saito J."/>
            <person name="Donachie S."/>
        </authorList>
    </citation>
    <scope>NUCLEOTIDE SEQUENCE [LARGE SCALE GENOMIC DNA]</scope>
    <source>
        <strain evidence="8 9">IK-1</strain>
    </source>
</reference>
<keyword evidence="6" id="KW-0464">Manganese</keyword>
<dbReference type="Pfam" id="PF00293">
    <property type="entry name" value="NUDIX"/>
    <property type="match status" value="1"/>
</dbReference>
<dbReference type="PATRIC" id="fig|1202724.3.peg.1577"/>
<evidence type="ECO:0000313" key="9">
    <source>
        <dbReference type="Proteomes" id="UP000037755"/>
    </source>
</evidence>
<keyword evidence="3" id="KW-0479">Metal-binding</keyword>
<dbReference type="InterPro" id="IPR000086">
    <property type="entry name" value="NUDIX_hydrolase_dom"/>
</dbReference>
<dbReference type="Gene3D" id="3.90.79.10">
    <property type="entry name" value="Nucleoside Triphosphate Pyrophosphohydrolase"/>
    <property type="match status" value="1"/>
</dbReference>
<dbReference type="OrthoDB" id="9802805at2"/>
<comment type="cofactor">
    <cofactor evidence="2">
        <name>Mg(2+)</name>
        <dbReference type="ChEBI" id="CHEBI:18420"/>
    </cofactor>
</comment>
<name>A0A0M9VHS9_9FLAO</name>